<accession>A0A0R2H1N7</accession>
<keyword evidence="4" id="KW-1185">Reference proteome</keyword>
<feature type="transmembrane region" description="Helical" evidence="1">
    <location>
        <begin position="6"/>
        <end position="24"/>
    </location>
</feature>
<evidence type="ECO:0000313" key="5">
    <source>
        <dbReference type="Proteomes" id="UP000254621"/>
    </source>
</evidence>
<dbReference type="AlphaFoldDB" id="A0A0R2H1N7"/>
<dbReference type="RefSeq" id="WP_156405002.1">
    <property type="nucleotide sequence ID" value="NZ_BJLU01000001.1"/>
</dbReference>
<dbReference type="Proteomes" id="UP000051992">
    <property type="component" value="Unassembled WGS sequence"/>
</dbReference>
<gene>
    <name evidence="2" type="ORF">IV50_GL000112</name>
    <name evidence="3" type="ORF">NCTC13645_01142</name>
</gene>
<keyword evidence="1" id="KW-0812">Transmembrane</keyword>
<keyword evidence="1" id="KW-1133">Transmembrane helix</keyword>
<protein>
    <submittedName>
        <fullName evidence="2">Uncharacterized protein</fullName>
    </submittedName>
</protein>
<dbReference type="EMBL" id="UHIV01000004">
    <property type="protein sequence ID" value="SUP58893.1"/>
    <property type="molecule type" value="Genomic_DNA"/>
</dbReference>
<name>A0A0R2H1N7_WEIVI</name>
<dbReference type="Proteomes" id="UP000254621">
    <property type="component" value="Unassembled WGS sequence"/>
</dbReference>
<feature type="transmembrane region" description="Helical" evidence="1">
    <location>
        <begin position="31"/>
        <end position="49"/>
    </location>
</feature>
<reference evidence="2 4" key="1">
    <citation type="journal article" date="2015" name="Genome Announc.">
        <title>Expanding the biotechnology potential of lactobacilli through comparative genomics of 213 strains and associated genera.</title>
        <authorList>
            <person name="Sun Z."/>
            <person name="Harris H.M."/>
            <person name="McCann A."/>
            <person name="Guo C."/>
            <person name="Argimon S."/>
            <person name="Zhang W."/>
            <person name="Yang X."/>
            <person name="Jeffery I.B."/>
            <person name="Cooney J.C."/>
            <person name="Kagawa T.F."/>
            <person name="Liu W."/>
            <person name="Song Y."/>
            <person name="Salvetti E."/>
            <person name="Wrobel A."/>
            <person name="Rasinkangas P."/>
            <person name="Parkhill J."/>
            <person name="Rea M.C."/>
            <person name="O'Sullivan O."/>
            <person name="Ritari J."/>
            <person name="Douillard F.P."/>
            <person name="Paul Ross R."/>
            <person name="Yang R."/>
            <person name="Briner A.E."/>
            <person name="Felis G.E."/>
            <person name="de Vos W.M."/>
            <person name="Barrangou R."/>
            <person name="Klaenhammer T.R."/>
            <person name="Caufield P.W."/>
            <person name="Cui Y."/>
            <person name="Zhang H."/>
            <person name="O'Toole P.W."/>
        </authorList>
    </citation>
    <scope>NUCLEOTIDE SEQUENCE [LARGE SCALE GENOMIC DNA]</scope>
    <source>
        <strain evidence="2 4">DSM 20410</strain>
    </source>
</reference>
<evidence type="ECO:0000313" key="3">
    <source>
        <dbReference type="EMBL" id="SUP58893.1"/>
    </source>
</evidence>
<sequence>MTIQNIIAFVGCALVLLWVVLRYFKIGEGNYFNAIPLVGLFLLIASLFIE</sequence>
<reference evidence="3 5" key="2">
    <citation type="submission" date="2018-06" db="EMBL/GenBank/DDBJ databases">
        <authorList>
            <consortium name="Pathogen Informatics"/>
            <person name="Doyle S."/>
        </authorList>
    </citation>
    <scope>NUCLEOTIDE SEQUENCE [LARGE SCALE GENOMIC DNA]</scope>
    <source>
        <strain evidence="3 5">NCTC13645</strain>
    </source>
</reference>
<keyword evidence="1" id="KW-0472">Membrane</keyword>
<organism evidence="2 4">
    <name type="scientific">Weissella viridescens</name>
    <name type="common">Lactobacillus viridescens</name>
    <dbReference type="NCBI Taxonomy" id="1629"/>
    <lineage>
        <taxon>Bacteria</taxon>
        <taxon>Bacillati</taxon>
        <taxon>Bacillota</taxon>
        <taxon>Bacilli</taxon>
        <taxon>Lactobacillales</taxon>
        <taxon>Lactobacillaceae</taxon>
        <taxon>Weissella</taxon>
    </lineage>
</organism>
<dbReference type="PATRIC" id="fig|1629.5.peg.115"/>
<proteinExistence type="predicted"/>
<evidence type="ECO:0000256" key="1">
    <source>
        <dbReference type="SAM" id="Phobius"/>
    </source>
</evidence>
<evidence type="ECO:0000313" key="4">
    <source>
        <dbReference type="Proteomes" id="UP000051992"/>
    </source>
</evidence>
<evidence type="ECO:0000313" key="2">
    <source>
        <dbReference type="EMBL" id="KRN46849.1"/>
    </source>
</evidence>
<dbReference type="EMBL" id="JQBM01000001">
    <property type="protein sequence ID" value="KRN46849.1"/>
    <property type="molecule type" value="Genomic_DNA"/>
</dbReference>